<evidence type="ECO:0000313" key="1">
    <source>
        <dbReference type="EMBL" id="QNO47717.1"/>
    </source>
</evidence>
<proteinExistence type="predicted"/>
<dbReference type="AlphaFoldDB" id="A0A7G9YI83"/>
<gene>
    <name evidence="1" type="ORF">LDJELIEA_00015</name>
</gene>
<sequence length="63" mass="6675">MDAIENRDLQIVFDVPVGRQGGRCRGLAPYRDGSGESICVIAASLRGGRGVGGSWSVVMTHEN</sequence>
<accession>A0A7G9YI83</accession>
<dbReference type="EMBL" id="MT631272">
    <property type="protein sequence ID" value="QNO47717.1"/>
    <property type="molecule type" value="Genomic_DNA"/>
</dbReference>
<organism evidence="1">
    <name type="scientific">Candidatus Methanogaster sp. ANME-2c ERB4</name>
    <dbReference type="NCBI Taxonomy" id="2759911"/>
    <lineage>
        <taxon>Archaea</taxon>
        <taxon>Methanobacteriati</taxon>
        <taxon>Methanobacteriota</taxon>
        <taxon>Stenosarchaea group</taxon>
        <taxon>Methanomicrobia</taxon>
        <taxon>Methanosarcinales</taxon>
        <taxon>ANME-2 cluster</taxon>
        <taxon>Candidatus Methanogasteraceae</taxon>
        <taxon>Candidatus Methanogaster</taxon>
    </lineage>
</organism>
<protein>
    <submittedName>
        <fullName evidence="1">Uncharacterized protein</fullName>
    </submittedName>
</protein>
<name>A0A7G9YI83_9EURY</name>
<reference evidence="1" key="1">
    <citation type="submission" date="2020-06" db="EMBL/GenBank/DDBJ databases">
        <title>Unique genomic features of the anaerobic methanotrophic archaea.</title>
        <authorList>
            <person name="Chadwick G.L."/>
            <person name="Skennerton C.T."/>
            <person name="Laso-Perez R."/>
            <person name="Leu A.O."/>
            <person name="Speth D.R."/>
            <person name="Yu H."/>
            <person name="Morgan-Lang C."/>
            <person name="Hatzenpichler R."/>
            <person name="Goudeau D."/>
            <person name="Malmstrom R."/>
            <person name="Brazelton W.J."/>
            <person name="Woyke T."/>
            <person name="Hallam S.J."/>
            <person name="Tyson G.W."/>
            <person name="Wegener G."/>
            <person name="Boetius A."/>
            <person name="Orphan V."/>
        </authorList>
    </citation>
    <scope>NUCLEOTIDE SEQUENCE</scope>
</reference>